<keyword evidence="3" id="KW-1185">Reference proteome</keyword>
<accession>A0ABP8EYF9</accession>
<gene>
    <name evidence="2" type="ORF">GCM10022262_33920</name>
</gene>
<comment type="caution">
    <text evidence="2">The sequence shown here is derived from an EMBL/GenBank/DDBJ whole genome shotgun (WGS) entry which is preliminary data.</text>
</comment>
<reference evidence="3" key="1">
    <citation type="journal article" date="2019" name="Int. J. Syst. Evol. Microbiol.">
        <title>The Global Catalogue of Microorganisms (GCM) 10K type strain sequencing project: providing services to taxonomists for standard genome sequencing and annotation.</title>
        <authorList>
            <consortium name="The Broad Institute Genomics Platform"/>
            <consortium name="The Broad Institute Genome Sequencing Center for Infectious Disease"/>
            <person name="Wu L."/>
            <person name="Ma J."/>
        </authorList>
    </citation>
    <scope>NUCLEOTIDE SEQUENCE [LARGE SCALE GENOMIC DNA]</scope>
    <source>
        <strain evidence="3">JCM 17459</strain>
    </source>
</reference>
<sequence length="76" mass="8565">MNRIEVYCFGSGVDVLDKLACLEGVALVLTRPERHPQRGHHQIDVLGRRRVPSDDPLGEDIENERDVDEPGRCASR</sequence>
<proteinExistence type="predicted"/>
<dbReference type="Proteomes" id="UP001499841">
    <property type="component" value="Unassembled WGS sequence"/>
</dbReference>
<evidence type="ECO:0000313" key="2">
    <source>
        <dbReference type="EMBL" id="GAA4289031.1"/>
    </source>
</evidence>
<evidence type="ECO:0000313" key="3">
    <source>
        <dbReference type="Proteomes" id="UP001499841"/>
    </source>
</evidence>
<feature type="region of interest" description="Disordered" evidence="1">
    <location>
        <begin position="47"/>
        <end position="76"/>
    </location>
</feature>
<name>A0ABP8EYF9_9MICO</name>
<dbReference type="EMBL" id="BAABBA010000021">
    <property type="protein sequence ID" value="GAA4289031.1"/>
    <property type="molecule type" value="Genomic_DNA"/>
</dbReference>
<organism evidence="2 3">
    <name type="scientific">Georgenia daeguensis</name>
    <dbReference type="NCBI Taxonomy" id="908355"/>
    <lineage>
        <taxon>Bacteria</taxon>
        <taxon>Bacillati</taxon>
        <taxon>Actinomycetota</taxon>
        <taxon>Actinomycetes</taxon>
        <taxon>Micrococcales</taxon>
        <taxon>Bogoriellaceae</taxon>
        <taxon>Georgenia</taxon>
    </lineage>
</organism>
<evidence type="ECO:0000256" key="1">
    <source>
        <dbReference type="SAM" id="MobiDB-lite"/>
    </source>
</evidence>
<feature type="compositionally biased region" description="Acidic residues" evidence="1">
    <location>
        <begin position="56"/>
        <end position="67"/>
    </location>
</feature>
<protein>
    <submittedName>
        <fullName evidence="2">Uncharacterized protein</fullName>
    </submittedName>
</protein>
<dbReference type="RefSeq" id="WP_425554590.1">
    <property type="nucleotide sequence ID" value="NZ_BAABBA010000021.1"/>
</dbReference>